<name>A0A3M6VFM4_9STRA</name>
<protein>
    <submittedName>
        <fullName evidence="1">Uncharacterized protein</fullName>
    </submittedName>
</protein>
<dbReference type="AlphaFoldDB" id="A0A3M6VFM4"/>
<evidence type="ECO:0000313" key="1">
    <source>
        <dbReference type="EMBL" id="RMX65167.1"/>
    </source>
</evidence>
<dbReference type="EMBL" id="QLLG01000263">
    <property type="protein sequence ID" value="RMX65167.1"/>
    <property type="molecule type" value="Genomic_DNA"/>
</dbReference>
<gene>
    <name evidence="1" type="ORF">DD238_004398</name>
</gene>
<organism evidence="1 2">
    <name type="scientific">Peronospora effusa</name>
    <dbReference type="NCBI Taxonomy" id="542832"/>
    <lineage>
        <taxon>Eukaryota</taxon>
        <taxon>Sar</taxon>
        <taxon>Stramenopiles</taxon>
        <taxon>Oomycota</taxon>
        <taxon>Peronosporomycetes</taxon>
        <taxon>Peronosporales</taxon>
        <taxon>Peronosporaceae</taxon>
        <taxon>Peronospora</taxon>
    </lineage>
</organism>
<evidence type="ECO:0000313" key="2">
    <source>
        <dbReference type="Proteomes" id="UP000282087"/>
    </source>
</evidence>
<comment type="caution">
    <text evidence="1">The sequence shown here is derived from an EMBL/GenBank/DDBJ whole genome shotgun (WGS) entry which is preliminary data.</text>
</comment>
<proteinExistence type="predicted"/>
<accession>A0A3M6VFM4</accession>
<sequence>METTSPPSSSSSPKRQRHIWSTRVHRELEKCRMDGALPHGVTLRRAYVSETRGLCEGEFHCFVPFVDGSDALFLVPLTDLVIRMPFYENQVIKGHEQYPFRAPEVEIRHGALYLPTGLRKRKLPKSEGREPIFLLQLPLLEHWSPSTTLRMLLHELFQLVQQNDPAPTKSVTIPRKNSLAQHGYNNGQLRGKKPMKMRKRDVRGAVYPCQEMDPTTSTLKQTPMLLQTGKIALLMPSKEAAAQKDDEFLYVGDLILLQDVVRITPQRGKSLTLFFKDRMLPCRTFLSQYTDEIVKDLRIMIGETSSTKRGYDQPLPGAAGLAAQLLPFLSTDQSEKAKEMSTKLIGKLGKVATSVSRFWRGDEDEAEEQQKMDPLANAFFEINALKEAFYRTPSKVRMTEITRRYQNIAEEYTYLNNQEGHVERAISELQLFIEHPKAQRILVETCVYEQSTKGIRVGPA</sequence>
<keyword evidence="2" id="KW-1185">Reference proteome</keyword>
<reference evidence="1 2" key="1">
    <citation type="submission" date="2018-06" db="EMBL/GenBank/DDBJ databases">
        <title>Comparative genomics of downy mildews reveals potential adaptations to biotrophy.</title>
        <authorList>
            <person name="Fletcher K."/>
            <person name="Klosterman S.J."/>
            <person name="Derevnina L."/>
            <person name="Martin F."/>
            <person name="Koike S."/>
            <person name="Reyes Chin-Wo S."/>
            <person name="Mou B."/>
            <person name="Michelmore R."/>
        </authorList>
    </citation>
    <scope>NUCLEOTIDE SEQUENCE [LARGE SCALE GENOMIC DNA]</scope>
    <source>
        <strain evidence="1 2">R14</strain>
    </source>
</reference>
<dbReference type="VEuPathDB" id="FungiDB:DD237_004795"/>
<dbReference type="Proteomes" id="UP000282087">
    <property type="component" value="Unassembled WGS sequence"/>
</dbReference>